<dbReference type="Proteomes" id="UP000253436">
    <property type="component" value="Unassembled WGS sequence"/>
</dbReference>
<protein>
    <submittedName>
        <fullName evidence="2">Uncharacterized protein</fullName>
    </submittedName>
</protein>
<evidence type="ECO:0000313" key="3">
    <source>
        <dbReference type="Proteomes" id="UP000253436"/>
    </source>
</evidence>
<keyword evidence="1" id="KW-0812">Transmembrane</keyword>
<evidence type="ECO:0000256" key="1">
    <source>
        <dbReference type="SAM" id="Phobius"/>
    </source>
</evidence>
<reference evidence="2 3" key="1">
    <citation type="submission" date="2018-07" db="EMBL/GenBank/DDBJ databases">
        <title>Genomic Encyclopedia of Type Strains, Phase III (KMG-III): the genomes of soil and plant-associated and newly described type strains.</title>
        <authorList>
            <person name="Whitman W."/>
        </authorList>
    </citation>
    <scope>NUCLEOTIDE SEQUENCE [LARGE SCALE GENOMIC DNA]</scope>
    <source>
        <strain evidence="2 3">CECT 7958</strain>
    </source>
</reference>
<organism evidence="2 3">
    <name type="scientific">Winogradskyella arenosi</name>
    <dbReference type="NCBI Taxonomy" id="533325"/>
    <lineage>
        <taxon>Bacteria</taxon>
        <taxon>Pseudomonadati</taxon>
        <taxon>Bacteroidota</taxon>
        <taxon>Flavobacteriia</taxon>
        <taxon>Flavobacteriales</taxon>
        <taxon>Flavobacteriaceae</taxon>
        <taxon>Winogradskyella</taxon>
    </lineage>
</organism>
<keyword evidence="1" id="KW-1133">Transmembrane helix</keyword>
<accession>A0A368ZCV9</accession>
<dbReference type="AlphaFoldDB" id="A0A368ZCV9"/>
<keyword evidence="3" id="KW-1185">Reference proteome</keyword>
<dbReference type="PROSITE" id="PS51257">
    <property type="entry name" value="PROKAR_LIPOPROTEIN"/>
    <property type="match status" value="1"/>
</dbReference>
<evidence type="ECO:0000313" key="2">
    <source>
        <dbReference type="EMBL" id="RCW90812.1"/>
    </source>
</evidence>
<proteinExistence type="predicted"/>
<dbReference type="EMBL" id="QPJO01000004">
    <property type="protein sequence ID" value="RCW90812.1"/>
    <property type="molecule type" value="Genomic_DNA"/>
</dbReference>
<gene>
    <name evidence="2" type="ORF">DFQ08_104211</name>
</gene>
<keyword evidence="1" id="KW-0472">Membrane</keyword>
<name>A0A368ZCV9_9FLAO</name>
<sequence>MKSILFSSMIIIIGISCLDSDLLIIIILGYLNLILGAVSLVINLYHLLNHKPQLIVSDLGIEHKKITKQMILWSAISKAEIKKEKNNLLLVLNQKGQVNLEDFKYLFRKTAQSQLKNNLIKLNIEPLAIDHSKLSHFLSSKLNLQNSSHLLLKHKKS</sequence>
<feature type="transmembrane region" description="Helical" evidence="1">
    <location>
        <begin position="27"/>
        <end position="48"/>
    </location>
</feature>
<comment type="caution">
    <text evidence="2">The sequence shown here is derived from an EMBL/GenBank/DDBJ whole genome shotgun (WGS) entry which is preliminary data.</text>
</comment>